<comment type="caution">
    <text evidence="4">The sequence shown here is derived from an EMBL/GenBank/DDBJ whole genome shotgun (WGS) entry which is preliminary data.</text>
</comment>
<dbReference type="EMBL" id="JACOPH010000005">
    <property type="protein sequence ID" value="MBC5714116.1"/>
    <property type="molecule type" value="Genomic_DNA"/>
</dbReference>
<feature type="signal peptide" evidence="2">
    <location>
        <begin position="1"/>
        <end position="26"/>
    </location>
</feature>
<dbReference type="PANTHER" id="PTHR46333">
    <property type="entry name" value="CYTOKINESIS PROTEIN 3"/>
    <property type="match status" value="1"/>
</dbReference>
<organism evidence="4 5">
    <name type="scientific">Roseburia zhanii</name>
    <dbReference type="NCBI Taxonomy" id="2763064"/>
    <lineage>
        <taxon>Bacteria</taxon>
        <taxon>Bacillati</taxon>
        <taxon>Bacillota</taxon>
        <taxon>Clostridia</taxon>
        <taxon>Lachnospirales</taxon>
        <taxon>Lachnospiraceae</taxon>
        <taxon>Roseburia</taxon>
    </lineage>
</organism>
<dbReference type="RefSeq" id="WP_186866867.1">
    <property type="nucleotide sequence ID" value="NZ_JACOPH010000005.1"/>
</dbReference>
<feature type="domain" description="Transglutaminase-like" evidence="3">
    <location>
        <begin position="245"/>
        <end position="301"/>
    </location>
</feature>
<dbReference type="AlphaFoldDB" id="A0A923LPX7"/>
<gene>
    <name evidence="4" type="ORF">H8S17_07830</name>
</gene>
<dbReference type="Proteomes" id="UP000606720">
    <property type="component" value="Unassembled WGS sequence"/>
</dbReference>
<feature type="region of interest" description="Disordered" evidence="1">
    <location>
        <begin position="59"/>
        <end position="99"/>
    </location>
</feature>
<dbReference type="Pfam" id="PF01841">
    <property type="entry name" value="Transglut_core"/>
    <property type="match status" value="1"/>
</dbReference>
<evidence type="ECO:0000313" key="5">
    <source>
        <dbReference type="Proteomes" id="UP000606720"/>
    </source>
</evidence>
<proteinExistence type="predicted"/>
<dbReference type="PROSITE" id="PS51257">
    <property type="entry name" value="PROKAR_LIPOPROTEIN"/>
    <property type="match status" value="1"/>
</dbReference>
<dbReference type="GO" id="GO:0005737">
    <property type="term" value="C:cytoplasm"/>
    <property type="evidence" value="ECO:0007669"/>
    <property type="project" value="TreeGrafter"/>
</dbReference>
<protein>
    <recommendedName>
        <fullName evidence="3">Transglutaminase-like domain-containing protein</fullName>
    </recommendedName>
</protein>
<dbReference type="InterPro" id="IPR052557">
    <property type="entry name" value="CAP/Cytokinesis_protein"/>
</dbReference>
<dbReference type="InterPro" id="IPR038765">
    <property type="entry name" value="Papain-like_cys_pep_sf"/>
</dbReference>
<dbReference type="SMART" id="SM00460">
    <property type="entry name" value="TGc"/>
    <property type="match status" value="1"/>
</dbReference>
<dbReference type="SUPFAM" id="SSF54001">
    <property type="entry name" value="Cysteine proteinases"/>
    <property type="match status" value="1"/>
</dbReference>
<dbReference type="Gene3D" id="3.10.620.30">
    <property type="match status" value="1"/>
</dbReference>
<evidence type="ECO:0000313" key="4">
    <source>
        <dbReference type="EMBL" id="MBC5714116.1"/>
    </source>
</evidence>
<evidence type="ECO:0000256" key="1">
    <source>
        <dbReference type="SAM" id="MobiDB-lite"/>
    </source>
</evidence>
<feature type="chain" id="PRO_5037565376" description="Transglutaminase-like domain-containing protein" evidence="2">
    <location>
        <begin position="27"/>
        <end position="431"/>
    </location>
</feature>
<evidence type="ECO:0000256" key="2">
    <source>
        <dbReference type="SAM" id="SignalP"/>
    </source>
</evidence>
<feature type="compositionally biased region" description="Basic and acidic residues" evidence="1">
    <location>
        <begin position="59"/>
        <end position="69"/>
    </location>
</feature>
<accession>A0A923LPX7</accession>
<name>A0A923LPX7_9FIRM</name>
<evidence type="ECO:0000259" key="3">
    <source>
        <dbReference type="SMART" id="SM00460"/>
    </source>
</evidence>
<dbReference type="PANTHER" id="PTHR46333:SF2">
    <property type="entry name" value="CYTOKINESIS PROTEIN 3"/>
    <property type="match status" value="1"/>
</dbReference>
<keyword evidence="2" id="KW-0732">Signal</keyword>
<dbReference type="InterPro" id="IPR002931">
    <property type="entry name" value="Transglutaminase-like"/>
</dbReference>
<keyword evidence="5" id="KW-1185">Reference proteome</keyword>
<reference evidence="4" key="1">
    <citation type="submission" date="2020-08" db="EMBL/GenBank/DDBJ databases">
        <title>Genome public.</title>
        <authorList>
            <person name="Liu C."/>
            <person name="Sun Q."/>
        </authorList>
    </citation>
    <scope>NUCLEOTIDE SEQUENCE</scope>
    <source>
        <strain evidence="4">BX1005</strain>
    </source>
</reference>
<sequence>MKINKKRSCFLLAAVSSMLLLSGCQMKELYENIRTEISQEGAAVDEFFCGEDNADTEKAGHVSDAKLSETESIDTASQETSDSKTKDTETSDTASGIEGSDPYAKNYAYVALDVQTKQVYDEVLTAILLQKEKVEVSTTDIQVLEQAYKAVCADYGGLFWISGYAYTQYTRGGKLISMDFSPKYTMDYDKRMELQAQIDASTEELLDGISVTDSDYDKAKYVFEILVQNVDYDSSVDNNQNIISAFLNRATVCQGYACATQYLLKMLGMESVIVTGTANGESHAWNLVKLDGNYYYMDTTWGNSRYLDDASQTAKYVNYNYLAVTSEEISRTHTADVSFPLPECSSMEDNYFVREQSYFTDWQPEAVGAILKEAWDAQKDAVAVKFSAAELYEQALDYFITKEHIADYCENISSVYYLEDTELYVLTFHFS</sequence>